<proteinExistence type="inferred from homology"/>
<dbReference type="SUPFAM" id="SSF46785">
    <property type="entry name" value="Winged helix' DNA-binding domain"/>
    <property type="match status" value="1"/>
</dbReference>
<dbReference type="Pfam" id="PF03466">
    <property type="entry name" value="LysR_substrate"/>
    <property type="match status" value="1"/>
</dbReference>
<dbReference type="InterPro" id="IPR000847">
    <property type="entry name" value="LysR_HTH_N"/>
</dbReference>
<dbReference type="PROSITE" id="PS50931">
    <property type="entry name" value="HTH_LYSR"/>
    <property type="match status" value="1"/>
</dbReference>
<accession>A0ABU8R061</accession>
<dbReference type="EMBL" id="JBBHLD010000001">
    <property type="protein sequence ID" value="MEJ5903245.1"/>
    <property type="molecule type" value="Genomic_DNA"/>
</dbReference>
<evidence type="ECO:0000256" key="3">
    <source>
        <dbReference type="ARBA" id="ARBA00023125"/>
    </source>
</evidence>
<keyword evidence="4" id="KW-0804">Transcription</keyword>
<organism evidence="6 7">
    <name type="scientific">Pseudomonas kermanshahensis</name>
    <dbReference type="NCBI Taxonomy" id="2745482"/>
    <lineage>
        <taxon>Bacteria</taxon>
        <taxon>Pseudomonadati</taxon>
        <taxon>Pseudomonadota</taxon>
        <taxon>Gammaproteobacteria</taxon>
        <taxon>Pseudomonadales</taxon>
        <taxon>Pseudomonadaceae</taxon>
        <taxon>Pseudomonas</taxon>
    </lineage>
</organism>
<dbReference type="CDD" id="cd08421">
    <property type="entry name" value="PBP2_LTTR_like_1"/>
    <property type="match status" value="1"/>
</dbReference>
<dbReference type="InterPro" id="IPR036388">
    <property type="entry name" value="WH-like_DNA-bd_sf"/>
</dbReference>
<dbReference type="Pfam" id="PF00126">
    <property type="entry name" value="HTH_1"/>
    <property type="match status" value="1"/>
</dbReference>
<dbReference type="Gene3D" id="3.40.190.290">
    <property type="match status" value="1"/>
</dbReference>
<evidence type="ECO:0000256" key="2">
    <source>
        <dbReference type="ARBA" id="ARBA00023015"/>
    </source>
</evidence>
<dbReference type="RefSeq" id="WP_186678533.1">
    <property type="nucleotide sequence ID" value="NZ_JABWRY020000001.1"/>
</dbReference>
<keyword evidence="2" id="KW-0805">Transcription regulation</keyword>
<evidence type="ECO:0000313" key="6">
    <source>
        <dbReference type="EMBL" id="MEJ5903245.1"/>
    </source>
</evidence>
<evidence type="ECO:0000256" key="4">
    <source>
        <dbReference type="ARBA" id="ARBA00023163"/>
    </source>
</evidence>
<evidence type="ECO:0000313" key="7">
    <source>
        <dbReference type="Proteomes" id="UP001377692"/>
    </source>
</evidence>
<comment type="similarity">
    <text evidence="1">Belongs to the LysR transcriptional regulatory family.</text>
</comment>
<protein>
    <submittedName>
        <fullName evidence="6">LysR family transcriptional regulator</fullName>
    </submittedName>
</protein>
<dbReference type="Gene3D" id="1.10.10.10">
    <property type="entry name" value="Winged helix-like DNA-binding domain superfamily/Winged helix DNA-binding domain"/>
    <property type="match status" value="1"/>
</dbReference>
<dbReference type="InterPro" id="IPR005119">
    <property type="entry name" value="LysR_subst-bd"/>
</dbReference>
<evidence type="ECO:0000256" key="1">
    <source>
        <dbReference type="ARBA" id="ARBA00009437"/>
    </source>
</evidence>
<dbReference type="SUPFAM" id="SSF53850">
    <property type="entry name" value="Periplasmic binding protein-like II"/>
    <property type="match status" value="1"/>
</dbReference>
<dbReference type="PANTHER" id="PTHR30419">
    <property type="entry name" value="HTH-TYPE TRANSCRIPTIONAL REGULATOR YBHD"/>
    <property type="match status" value="1"/>
</dbReference>
<keyword evidence="7" id="KW-1185">Reference proteome</keyword>
<dbReference type="InterPro" id="IPR036390">
    <property type="entry name" value="WH_DNA-bd_sf"/>
</dbReference>
<dbReference type="InterPro" id="IPR050950">
    <property type="entry name" value="HTH-type_LysR_regulators"/>
</dbReference>
<comment type="caution">
    <text evidence="6">The sequence shown here is derived from an EMBL/GenBank/DDBJ whole genome shotgun (WGS) entry which is preliminary data.</text>
</comment>
<gene>
    <name evidence="6" type="ORF">V7V80_00895</name>
</gene>
<feature type="domain" description="HTH lysR-type" evidence="5">
    <location>
        <begin position="9"/>
        <end position="61"/>
    </location>
</feature>
<sequence length="303" mass="33664">MQHLDHLSLHLFVIICEEGTIARASERAYMAPSAVSKRISDIEARFGITLLKRSKRGVEPTPAGVALLRHARGLTRAIESLQSELSEYADGARGHVRVLANVSSIMEFLPEELSDFMLDNPLIQADIEERFSPDVVRGVAEGNADLGICRKSMAVGDLEFVPYRQDHLAVVVGADHPLAGRGSIAFEETLDYEHLGLSAFATLNTFMRNSAEAAGKELRFRSYVSSFDAAYRLVQFGLGLAVFPQEAVVRYAQLFDLRVIPLTDDWALGEFVICMRDRHALSLSARRLLDHLLLRAPAWQTRS</sequence>
<dbReference type="Proteomes" id="UP001377692">
    <property type="component" value="Unassembled WGS sequence"/>
</dbReference>
<reference evidence="6 7" key="1">
    <citation type="submission" date="2024-02" db="EMBL/GenBank/DDBJ databases">
        <title>Identification of pathogenicity and growth-promoting functions of Pseudomonas putida variants.</title>
        <authorList>
            <person name="Sun J."/>
        </authorList>
    </citation>
    <scope>NUCLEOTIDE SEQUENCE [LARGE SCALE GENOMIC DNA]</scope>
    <source>
        <strain evidence="6 7">A04</strain>
    </source>
</reference>
<dbReference type="PANTHER" id="PTHR30419:SF2">
    <property type="entry name" value="LYSR FAMILY TRANSCRIPTIONAL REGULATOR"/>
    <property type="match status" value="1"/>
</dbReference>
<name>A0ABU8R061_9PSED</name>
<keyword evidence="3" id="KW-0238">DNA-binding</keyword>
<evidence type="ECO:0000259" key="5">
    <source>
        <dbReference type="PROSITE" id="PS50931"/>
    </source>
</evidence>